<protein>
    <submittedName>
        <fullName evidence="2">Uncharacterized protein</fullName>
    </submittedName>
</protein>
<sequence>MHRYAKLCPSILPIVLLSLSTRRSLERSYRCDKAYNPEGVLIEIHGHIRIGKRYLRSVIEVSVGESGSVAIPVSRRDDYDKLEIDKDLVYEGNLPGGRSTEDDRPSFSRFLI</sequence>
<dbReference type="AlphaFoldDB" id="A0A834JPB8"/>
<evidence type="ECO:0000313" key="2">
    <source>
        <dbReference type="EMBL" id="KAF7392533.1"/>
    </source>
</evidence>
<evidence type="ECO:0000256" key="1">
    <source>
        <dbReference type="SAM" id="MobiDB-lite"/>
    </source>
</evidence>
<dbReference type="EMBL" id="JACSEA010000009">
    <property type="protein sequence ID" value="KAF7392533.1"/>
    <property type="molecule type" value="Genomic_DNA"/>
</dbReference>
<proteinExistence type="predicted"/>
<dbReference type="Proteomes" id="UP000614350">
    <property type="component" value="Unassembled WGS sequence"/>
</dbReference>
<feature type="region of interest" description="Disordered" evidence="1">
    <location>
        <begin position="93"/>
        <end position="112"/>
    </location>
</feature>
<name>A0A834JPB8_VESVU</name>
<reference evidence="2" key="1">
    <citation type="journal article" date="2020" name="G3 (Bethesda)">
        <title>High-Quality Assemblies for Three Invasive Social Wasps from the &lt;i&gt;Vespula&lt;/i&gt; Genus.</title>
        <authorList>
            <person name="Harrop T.W.R."/>
            <person name="Guhlin J."/>
            <person name="McLaughlin G.M."/>
            <person name="Permina E."/>
            <person name="Stockwell P."/>
            <person name="Gilligan J."/>
            <person name="Le Lec M.F."/>
            <person name="Gruber M.A.M."/>
            <person name="Quinn O."/>
            <person name="Lovegrove M."/>
            <person name="Duncan E.J."/>
            <person name="Remnant E.J."/>
            <person name="Van Eeckhoven J."/>
            <person name="Graham B."/>
            <person name="Knapp R.A."/>
            <person name="Langford K.W."/>
            <person name="Kronenberg Z."/>
            <person name="Press M.O."/>
            <person name="Eacker S.M."/>
            <person name="Wilson-Rankin E.E."/>
            <person name="Purcell J."/>
            <person name="Lester P.J."/>
            <person name="Dearden P.K."/>
        </authorList>
    </citation>
    <scope>NUCLEOTIDE SEQUENCE</scope>
    <source>
        <strain evidence="2">Marl-1</strain>
    </source>
</reference>
<evidence type="ECO:0000313" key="3">
    <source>
        <dbReference type="Proteomes" id="UP000614350"/>
    </source>
</evidence>
<accession>A0A834JPB8</accession>
<keyword evidence="3" id="KW-1185">Reference proteome</keyword>
<organism evidence="2 3">
    <name type="scientific">Vespula vulgaris</name>
    <name type="common">Yellow jacket</name>
    <name type="synonym">Wasp</name>
    <dbReference type="NCBI Taxonomy" id="7454"/>
    <lineage>
        <taxon>Eukaryota</taxon>
        <taxon>Metazoa</taxon>
        <taxon>Ecdysozoa</taxon>
        <taxon>Arthropoda</taxon>
        <taxon>Hexapoda</taxon>
        <taxon>Insecta</taxon>
        <taxon>Pterygota</taxon>
        <taxon>Neoptera</taxon>
        <taxon>Endopterygota</taxon>
        <taxon>Hymenoptera</taxon>
        <taxon>Apocrita</taxon>
        <taxon>Aculeata</taxon>
        <taxon>Vespoidea</taxon>
        <taxon>Vespidae</taxon>
        <taxon>Vespinae</taxon>
        <taxon>Vespula</taxon>
    </lineage>
</organism>
<gene>
    <name evidence="2" type="ORF">HZH66_008366</name>
</gene>
<comment type="caution">
    <text evidence="2">The sequence shown here is derived from an EMBL/GenBank/DDBJ whole genome shotgun (WGS) entry which is preliminary data.</text>
</comment>